<dbReference type="Pfam" id="PF00015">
    <property type="entry name" value="MCPsignal"/>
    <property type="match status" value="1"/>
</dbReference>
<dbReference type="PROSITE" id="PS50111">
    <property type="entry name" value="CHEMOTAXIS_TRANSDUC_2"/>
    <property type="match status" value="1"/>
</dbReference>
<evidence type="ECO:0000256" key="9">
    <source>
        <dbReference type="ARBA" id="ARBA00023224"/>
    </source>
</evidence>
<dbReference type="Gene3D" id="1.20.120.30">
    <property type="entry name" value="Aspartate receptor, ligand-binding domain"/>
    <property type="match status" value="1"/>
</dbReference>
<comment type="similarity">
    <text evidence="10">Belongs to the methyl-accepting chemotaxis (MCP) protein family.</text>
</comment>
<dbReference type="SMART" id="SM00304">
    <property type="entry name" value="HAMP"/>
    <property type="match status" value="1"/>
</dbReference>
<keyword evidence="9 11" id="KW-0807">Transducer</keyword>
<keyword evidence="7 13" id="KW-1133">Transmembrane helix</keyword>
<keyword evidence="8 13" id="KW-0472">Membrane</keyword>
<evidence type="ECO:0000259" key="15">
    <source>
        <dbReference type="PROSITE" id="PS50885"/>
    </source>
</evidence>
<keyword evidence="4" id="KW-0145">Chemotaxis</keyword>
<feature type="transmembrane region" description="Helical" evidence="13">
    <location>
        <begin position="189"/>
        <end position="210"/>
    </location>
</feature>
<protein>
    <recommendedName>
        <fullName evidence="18">HAMP domain-containing protein</fullName>
    </recommendedName>
</protein>
<keyword evidence="17" id="KW-1185">Reference proteome</keyword>
<dbReference type="InterPro" id="IPR035440">
    <property type="entry name" value="4HB_MCP_dom_sf"/>
</dbReference>
<evidence type="ECO:0000256" key="2">
    <source>
        <dbReference type="ARBA" id="ARBA00022475"/>
    </source>
</evidence>
<comment type="subcellular location">
    <subcellularLocation>
        <location evidence="1">Cell inner membrane</location>
        <topology evidence="1">Multi-pass membrane protein</topology>
    </subcellularLocation>
</comment>
<evidence type="ECO:0000256" key="13">
    <source>
        <dbReference type="SAM" id="Phobius"/>
    </source>
</evidence>
<keyword evidence="6 13" id="KW-0812">Transmembrane</keyword>
<dbReference type="SUPFAM" id="SSF47170">
    <property type="entry name" value="Aspartate receptor, ligand-binding domain"/>
    <property type="match status" value="1"/>
</dbReference>
<dbReference type="PANTHER" id="PTHR43531:SF14">
    <property type="entry name" value="METHYL-ACCEPTING CHEMOTAXIS PROTEIN I-RELATED"/>
    <property type="match status" value="1"/>
</dbReference>
<evidence type="ECO:0000256" key="7">
    <source>
        <dbReference type="ARBA" id="ARBA00022989"/>
    </source>
</evidence>
<evidence type="ECO:0000256" key="1">
    <source>
        <dbReference type="ARBA" id="ARBA00004429"/>
    </source>
</evidence>
<name>A0A1D9IEM0_9BURK</name>
<keyword evidence="3" id="KW-0488">Methylation</keyword>
<proteinExistence type="inferred from homology"/>
<feature type="domain" description="HAMP" evidence="15">
    <location>
        <begin position="211"/>
        <end position="263"/>
    </location>
</feature>
<evidence type="ECO:0000256" key="4">
    <source>
        <dbReference type="ARBA" id="ARBA00022500"/>
    </source>
</evidence>
<dbReference type="SMART" id="SM00283">
    <property type="entry name" value="MA"/>
    <property type="match status" value="1"/>
</dbReference>
<evidence type="ECO:0008006" key="18">
    <source>
        <dbReference type="Google" id="ProtNLM"/>
    </source>
</evidence>
<dbReference type="SUPFAM" id="SSF58104">
    <property type="entry name" value="Methyl-accepting chemotaxis protein (MCP) signaling domain"/>
    <property type="match status" value="1"/>
</dbReference>
<dbReference type="RefSeq" id="WP_071073042.1">
    <property type="nucleotide sequence ID" value="NZ_CP017755.1"/>
</dbReference>
<dbReference type="CDD" id="cd11386">
    <property type="entry name" value="MCP_signal"/>
    <property type="match status" value="1"/>
</dbReference>
<evidence type="ECO:0000313" key="17">
    <source>
        <dbReference type="Proteomes" id="UP000177515"/>
    </source>
</evidence>
<dbReference type="Pfam" id="PF00672">
    <property type="entry name" value="HAMP"/>
    <property type="match status" value="1"/>
</dbReference>
<evidence type="ECO:0000256" key="5">
    <source>
        <dbReference type="ARBA" id="ARBA00022519"/>
    </source>
</evidence>
<evidence type="ECO:0000313" key="16">
    <source>
        <dbReference type="EMBL" id="AOZ10556.1"/>
    </source>
</evidence>
<feature type="domain" description="Methyl-accepting transducer" evidence="14">
    <location>
        <begin position="268"/>
        <end position="497"/>
    </location>
</feature>
<dbReference type="Gene3D" id="1.10.287.950">
    <property type="entry name" value="Methyl-accepting chemotaxis protein"/>
    <property type="match status" value="1"/>
</dbReference>
<dbReference type="PANTHER" id="PTHR43531">
    <property type="entry name" value="PROTEIN ICFG"/>
    <property type="match status" value="1"/>
</dbReference>
<dbReference type="InterPro" id="IPR004089">
    <property type="entry name" value="MCPsignal_dom"/>
</dbReference>
<dbReference type="Pfam" id="PF02203">
    <property type="entry name" value="TarH"/>
    <property type="match status" value="1"/>
</dbReference>
<evidence type="ECO:0000256" key="3">
    <source>
        <dbReference type="ARBA" id="ARBA00022481"/>
    </source>
</evidence>
<keyword evidence="12" id="KW-0175">Coiled coil</keyword>
<dbReference type="CDD" id="cd06225">
    <property type="entry name" value="HAMP"/>
    <property type="match status" value="1"/>
</dbReference>
<dbReference type="PROSITE" id="PS50885">
    <property type="entry name" value="HAMP"/>
    <property type="match status" value="1"/>
</dbReference>
<reference evidence="16 17" key="1">
    <citation type="submission" date="2016-10" db="EMBL/GenBank/DDBJ databases">
        <title>Complete genome sequences of three Cupriavidus strains isolated from various Malaysian environments.</title>
        <authorList>
            <person name="Abdullah A.A.-A."/>
            <person name="Shafie N.A.H."/>
            <person name="Lau N.S."/>
        </authorList>
    </citation>
    <scope>NUCLEOTIDE SEQUENCE [LARGE SCALE GENOMIC DNA]</scope>
    <source>
        <strain evidence="16 17">USMAA1020</strain>
    </source>
</reference>
<dbReference type="InterPro" id="IPR003660">
    <property type="entry name" value="HAMP_dom"/>
</dbReference>
<evidence type="ECO:0000256" key="6">
    <source>
        <dbReference type="ARBA" id="ARBA00022692"/>
    </source>
</evidence>
<dbReference type="PRINTS" id="PR00260">
    <property type="entry name" value="CHEMTRNSDUCR"/>
</dbReference>
<organism evidence="16 17">
    <name type="scientific">Cupriavidus malaysiensis</name>
    <dbReference type="NCBI Taxonomy" id="367825"/>
    <lineage>
        <taxon>Bacteria</taxon>
        <taxon>Pseudomonadati</taxon>
        <taxon>Pseudomonadota</taxon>
        <taxon>Betaproteobacteria</taxon>
        <taxon>Burkholderiales</taxon>
        <taxon>Burkholderiaceae</taxon>
        <taxon>Cupriavidus</taxon>
    </lineage>
</organism>
<feature type="coiled-coil region" evidence="12">
    <location>
        <begin position="468"/>
        <end position="506"/>
    </location>
</feature>
<keyword evidence="5" id="KW-0997">Cell inner membrane</keyword>
<accession>A0A1D9IEM0</accession>
<dbReference type="InterPro" id="IPR051310">
    <property type="entry name" value="MCP_chemotaxis"/>
</dbReference>
<evidence type="ECO:0000256" key="10">
    <source>
        <dbReference type="ARBA" id="ARBA00029447"/>
    </source>
</evidence>
<dbReference type="InterPro" id="IPR003122">
    <property type="entry name" value="Tar_rcpt_lig-bd"/>
</dbReference>
<dbReference type="EMBL" id="CP017755">
    <property type="protein sequence ID" value="AOZ10556.1"/>
    <property type="molecule type" value="Genomic_DNA"/>
</dbReference>
<keyword evidence="2" id="KW-1003">Cell membrane</keyword>
<gene>
    <name evidence="16" type="ORF">BKK80_33960</name>
</gene>
<evidence type="ECO:0000256" key="11">
    <source>
        <dbReference type="PROSITE-ProRule" id="PRU00284"/>
    </source>
</evidence>
<evidence type="ECO:0000259" key="14">
    <source>
        <dbReference type="PROSITE" id="PS50111"/>
    </source>
</evidence>
<evidence type="ECO:0000256" key="12">
    <source>
        <dbReference type="SAM" id="Coils"/>
    </source>
</evidence>
<dbReference type="InterPro" id="IPR004090">
    <property type="entry name" value="Chemotax_Me-accpt_rcpt"/>
</dbReference>
<sequence>MSSRLTIRLRLLLSVSTLFLLALLVGAAGLLGLRDANRAHEQTFTNQFPSALALGESDLSLTRARTALDKSMLYPSDADAMPLLDRTEELITRSDAAWKRYLALPRDAEEDRLAQALAPQREAAVKSLRDIIAALRAGDRASADALMEKSVSKAFRAANDASQALGKLQLKLSQANFDDSQSAYARFRWVVLAAILMALAVAAWCAWSLLRAIVGPLEAAVAQFDRIAAGDLAQPVRHQRRDEMGRLLDGLARMQGALAETVQRVRHGSGAISAATRQIAAGNADLSQRTEQQASSLQQTAASMEQMTSIVRQNADNAGQACQLADSASEVAQQGGTVVSEVVRTMREISTASRTVTEIIGVIDGIAFQTNILALNAAVEAARAGEQGRGFAVVAGEVRSLAQRSAAAAKEIKAMIEASQTKVEAGSALAERAGSTMADIVASIRRVTDIMGEIAAASKEQSTGIHEVNKAVTLMDEATQQNAALVEEAAAAAAALEEQARSLDGAIAVFRLH</sequence>
<dbReference type="Proteomes" id="UP000177515">
    <property type="component" value="Chromosome 2"/>
</dbReference>
<evidence type="ECO:0000256" key="8">
    <source>
        <dbReference type="ARBA" id="ARBA00023136"/>
    </source>
</evidence>